<evidence type="ECO:0000259" key="9">
    <source>
        <dbReference type="PROSITE" id="PS51085"/>
    </source>
</evidence>
<protein>
    <submittedName>
        <fullName evidence="10">2Fe-2S iron-sulfur cluster-binding protein</fullName>
    </submittedName>
</protein>
<gene>
    <name evidence="10" type="ORF">V2H45_12605</name>
</gene>
<dbReference type="SUPFAM" id="SSF54292">
    <property type="entry name" value="2Fe-2S ferredoxin-like"/>
    <property type="match status" value="1"/>
</dbReference>
<dbReference type="Pfam" id="PF00111">
    <property type="entry name" value="Fer2"/>
    <property type="match status" value="1"/>
</dbReference>
<dbReference type="NCBIfam" id="TIGR02008">
    <property type="entry name" value="fdx_plant"/>
    <property type="match status" value="1"/>
</dbReference>
<comment type="cofactor">
    <cofactor evidence="8">
        <name>[2Fe-2S] cluster</name>
        <dbReference type="ChEBI" id="CHEBI:190135"/>
    </cofactor>
</comment>
<dbReference type="GO" id="GO:0009055">
    <property type="term" value="F:electron transfer activity"/>
    <property type="evidence" value="ECO:0007669"/>
    <property type="project" value="InterPro"/>
</dbReference>
<dbReference type="GO" id="GO:0051537">
    <property type="term" value="F:2 iron, 2 sulfur cluster binding"/>
    <property type="evidence" value="ECO:0007669"/>
    <property type="project" value="UniProtKB-KW"/>
</dbReference>
<evidence type="ECO:0000256" key="8">
    <source>
        <dbReference type="ARBA" id="ARBA00034078"/>
    </source>
</evidence>
<dbReference type="InterPro" id="IPR036010">
    <property type="entry name" value="2Fe-2S_ferredoxin-like_sf"/>
</dbReference>
<dbReference type="Proteomes" id="UP001333818">
    <property type="component" value="Unassembled WGS sequence"/>
</dbReference>
<evidence type="ECO:0000256" key="6">
    <source>
        <dbReference type="ARBA" id="ARBA00023004"/>
    </source>
</evidence>
<dbReference type="InterPro" id="IPR010241">
    <property type="entry name" value="Fd_pln"/>
</dbReference>
<comment type="caution">
    <text evidence="10">The sequence shown here is derived from an EMBL/GenBank/DDBJ whole genome shotgun (WGS) entry which is preliminary data.</text>
</comment>
<accession>A0AAW9PTZ4</accession>
<dbReference type="PROSITE" id="PS51085">
    <property type="entry name" value="2FE2S_FER_2"/>
    <property type="match status" value="1"/>
</dbReference>
<evidence type="ECO:0000313" key="10">
    <source>
        <dbReference type="EMBL" id="MEE3717597.1"/>
    </source>
</evidence>
<evidence type="ECO:0000256" key="5">
    <source>
        <dbReference type="ARBA" id="ARBA00022982"/>
    </source>
</evidence>
<dbReference type="InterPro" id="IPR006058">
    <property type="entry name" value="2Fe2S_fd_BS"/>
</dbReference>
<keyword evidence="3" id="KW-0001">2Fe-2S</keyword>
<dbReference type="GO" id="GO:0046872">
    <property type="term" value="F:metal ion binding"/>
    <property type="evidence" value="ECO:0007669"/>
    <property type="project" value="UniProtKB-KW"/>
</dbReference>
<proteinExistence type="inferred from homology"/>
<keyword evidence="4" id="KW-0479">Metal-binding</keyword>
<dbReference type="CDD" id="cd00207">
    <property type="entry name" value="fer2"/>
    <property type="match status" value="1"/>
</dbReference>
<keyword evidence="2" id="KW-0813">Transport</keyword>
<comment type="similarity">
    <text evidence="1">Belongs to the 2Fe2S plant-type ferredoxin family.</text>
</comment>
<dbReference type="Gene3D" id="3.10.20.30">
    <property type="match status" value="1"/>
</dbReference>
<evidence type="ECO:0000256" key="7">
    <source>
        <dbReference type="ARBA" id="ARBA00023014"/>
    </source>
</evidence>
<dbReference type="InterPro" id="IPR012675">
    <property type="entry name" value="Beta-grasp_dom_sf"/>
</dbReference>
<evidence type="ECO:0000256" key="2">
    <source>
        <dbReference type="ARBA" id="ARBA00022448"/>
    </source>
</evidence>
<dbReference type="InterPro" id="IPR001041">
    <property type="entry name" value="2Fe-2S_ferredoxin-type"/>
</dbReference>
<dbReference type="AlphaFoldDB" id="A0AAW9PTZ4"/>
<dbReference type="EMBL" id="JAZBJZ010000046">
    <property type="protein sequence ID" value="MEE3717597.1"/>
    <property type="molecule type" value="Genomic_DNA"/>
</dbReference>
<keyword evidence="5" id="KW-0249">Electron transport</keyword>
<organism evidence="10 11">
    <name type="scientific">Tumidithrix elongata BACA0141</name>
    <dbReference type="NCBI Taxonomy" id="2716417"/>
    <lineage>
        <taxon>Bacteria</taxon>
        <taxon>Bacillati</taxon>
        <taxon>Cyanobacteriota</taxon>
        <taxon>Cyanophyceae</taxon>
        <taxon>Pseudanabaenales</taxon>
        <taxon>Pseudanabaenaceae</taxon>
        <taxon>Tumidithrix</taxon>
        <taxon>Tumidithrix elongata</taxon>
    </lineage>
</organism>
<dbReference type="PROSITE" id="PS00197">
    <property type="entry name" value="2FE2S_FER_1"/>
    <property type="match status" value="1"/>
</dbReference>
<evidence type="ECO:0000256" key="4">
    <source>
        <dbReference type="ARBA" id="ARBA00022723"/>
    </source>
</evidence>
<keyword evidence="6" id="KW-0408">Iron</keyword>
<sequence>MSQTYTAKLHHQGQIYTIAVPESQSILDAAHEQGVDLPCSCYAGVCTTCAAQVLSGEVDQSKGMGIGGMGEALDAKGYVLLCVSYPKSDLEIVTEKEEEVYEVRFGRGS</sequence>
<evidence type="ECO:0000256" key="1">
    <source>
        <dbReference type="ARBA" id="ARBA00007874"/>
    </source>
</evidence>
<reference evidence="10" key="1">
    <citation type="submission" date="2024-01" db="EMBL/GenBank/DDBJ databases">
        <title>Bank of Algae and Cyanobacteria of the Azores (BACA) strain genomes.</title>
        <authorList>
            <person name="Luz R."/>
            <person name="Cordeiro R."/>
            <person name="Fonseca A."/>
            <person name="Goncalves V."/>
        </authorList>
    </citation>
    <scope>NUCLEOTIDE SEQUENCE</scope>
    <source>
        <strain evidence="10">BACA0141</strain>
    </source>
</reference>
<dbReference type="PANTHER" id="PTHR43112:SF10">
    <property type="entry name" value="FERREDOXIN C 2, CHLOROPLASTIC"/>
    <property type="match status" value="1"/>
</dbReference>
<dbReference type="GO" id="GO:0022900">
    <property type="term" value="P:electron transport chain"/>
    <property type="evidence" value="ECO:0007669"/>
    <property type="project" value="InterPro"/>
</dbReference>
<evidence type="ECO:0000313" key="11">
    <source>
        <dbReference type="Proteomes" id="UP001333818"/>
    </source>
</evidence>
<name>A0AAW9PTZ4_9CYAN</name>
<keyword evidence="11" id="KW-1185">Reference proteome</keyword>
<dbReference type="RefSeq" id="WP_330484026.1">
    <property type="nucleotide sequence ID" value="NZ_JAZBJZ010000046.1"/>
</dbReference>
<keyword evidence="7" id="KW-0411">Iron-sulfur</keyword>
<evidence type="ECO:0000256" key="3">
    <source>
        <dbReference type="ARBA" id="ARBA00022714"/>
    </source>
</evidence>
<feature type="domain" description="2Fe-2S ferredoxin-type" evidence="9">
    <location>
        <begin position="5"/>
        <end position="98"/>
    </location>
</feature>
<dbReference type="PANTHER" id="PTHR43112">
    <property type="entry name" value="FERREDOXIN"/>
    <property type="match status" value="1"/>
</dbReference>